<evidence type="ECO:0000256" key="11">
    <source>
        <dbReference type="ARBA" id="ARBA00025198"/>
    </source>
</evidence>
<dbReference type="Pfam" id="PF00430">
    <property type="entry name" value="ATP-synt_B"/>
    <property type="match status" value="1"/>
</dbReference>
<dbReference type="InterPro" id="IPR002146">
    <property type="entry name" value="ATP_synth_b/b'su_bac/chlpt"/>
</dbReference>
<evidence type="ECO:0000256" key="12">
    <source>
        <dbReference type="ARBA" id="ARBA00037847"/>
    </source>
</evidence>
<evidence type="ECO:0000256" key="2">
    <source>
        <dbReference type="ARBA" id="ARBA00022448"/>
    </source>
</evidence>
<evidence type="ECO:0000256" key="1">
    <source>
        <dbReference type="ARBA" id="ARBA00005513"/>
    </source>
</evidence>
<dbReference type="InterPro" id="IPR005864">
    <property type="entry name" value="ATP_synth_F0_bsu_bac"/>
</dbReference>
<dbReference type="HAMAP" id="MF_01398">
    <property type="entry name" value="ATP_synth_b_bprime"/>
    <property type="match status" value="1"/>
</dbReference>
<name>A0A1G1WEQ6_9BACT</name>
<keyword evidence="4 13" id="KW-0138">CF(0)</keyword>
<keyword evidence="2 13" id="KW-0813">Transport</keyword>
<comment type="caution">
    <text evidence="15">The sequence shown here is derived from an EMBL/GenBank/DDBJ whole genome shotgun (WGS) entry which is preliminary data.</text>
</comment>
<feature type="transmembrane region" description="Helical" evidence="13">
    <location>
        <begin position="12"/>
        <end position="28"/>
    </location>
</feature>
<dbReference type="PANTHER" id="PTHR33445">
    <property type="entry name" value="ATP SYNTHASE SUBUNIT B', CHLOROPLASTIC"/>
    <property type="match status" value="1"/>
</dbReference>
<keyword evidence="6 13" id="KW-0375">Hydrogen ion transport</keyword>
<evidence type="ECO:0000313" key="16">
    <source>
        <dbReference type="Proteomes" id="UP000177588"/>
    </source>
</evidence>
<comment type="subcellular location">
    <subcellularLocation>
        <location evidence="13">Cell membrane</location>
        <topology evidence="13">Single-pass membrane protein</topology>
    </subcellularLocation>
    <subcellularLocation>
        <location evidence="12">Endomembrane system</location>
        <topology evidence="12">Single-pass membrane protein</topology>
    </subcellularLocation>
</comment>
<dbReference type="GO" id="GO:0045259">
    <property type="term" value="C:proton-transporting ATP synthase complex"/>
    <property type="evidence" value="ECO:0007669"/>
    <property type="project" value="UniProtKB-KW"/>
</dbReference>
<evidence type="ECO:0000256" key="8">
    <source>
        <dbReference type="ARBA" id="ARBA00023065"/>
    </source>
</evidence>
<dbReference type="Proteomes" id="UP000177588">
    <property type="component" value="Unassembled WGS sequence"/>
</dbReference>
<comment type="function">
    <text evidence="13">Component of the F(0) channel, it forms part of the peripheral stalk, linking F(1) to F(0).</text>
</comment>
<dbReference type="AlphaFoldDB" id="A0A1G1WEQ6"/>
<dbReference type="GO" id="GO:0012505">
    <property type="term" value="C:endomembrane system"/>
    <property type="evidence" value="ECO:0007669"/>
    <property type="project" value="UniProtKB-SubCell"/>
</dbReference>
<dbReference type="Gene3D" id="6.10.250.1580">
    <property type="match status" value="1"/>
</dbReference>
<evidence type="ECO:0000256" key="4">
    <source>
        <dbReference type="ARBA" id="ARBA00022547"/>
    </source>
</evidence>
<dbReference type="GO" id="GO:0046961">
    <property type="term" value="F:proton-transporting ATPase activity, rotational mechanism"/>
    <property type="evidence" value="ECO:0007669"/>
    <property type="project" value="TreeGrafter"/>
</dbReference>
<dbReference type="GO" id="GO:0046933">
    <property type="term" value="F:proton-transporting ATP synthase activity, rotational mechanism"/>
    <property type="evidence" value="ECO:0007669"/>
    <property type="project" value="UniProtKB-UniRule"/>
</dbReference>
<evidence type="ECO:0000256" key="13">
    <source>
        <dbReference type="HAMAP-Rule" id="MF_01398"/>
    </source>
</evidence>
<evidence type="ECO:0000256" key="14">
    <source>
        <dbReference type="RuleBase" id="RU003848"/>
    </source>
</evidence>
<evidence type="ECO:0000256" key="9">
    <source>
        <dbReference type="ARBA" id="ARBA00023136"/>
    </source>
</evidence>
<gene>
    <name evidence="13" type="primary">atpF</name>
    <name evidence="15" type="ORF">A2Z24_00880</name>
</gene>
<keyword evidence="8 13" id="KW-0406">Ion transport</keyword>
<keyword evidence="9 13" id="KW-0472">Membrane</keyword>
<keyword evidence="10 13" id="KW-0066">ATP synthesis</keyword>
<keyword evidence="7 13" id="KW-1133">Transmembrane helix</keyword>
<dbReference type="STRING" id="1802597.A2Z24_00880"/>
<comment type="subunit">
    <text evidence="13">F-type ATPases have 2 components, F(1) - the catalytic core - and F(0) - the membrane proton channel. F(1) has five subunits: alpha(3), beta(3), gamma(1), delta(1), epsilon(1). F(0) has three main subunits: a(1), b(2) and c(10-14). The alpha and beta chains form an alternating ring which encloses part of the gamma chain. F(1) is attached to F(0) by a central stalk formed by the gamma and epsilon chains, while a peripheral stalk is formed by the delta and b chains.</text>
</comment>
<organism evidence="15 16">
    <name type="scientific">Candidatus Woykebacteria bacterium RBG_16_44_10</name>
    <dbReference type="NCBI Taxonomy" id="1802597"/>
    <lineage>
        <taxon>Bacteria</taxon>
        <taxon>Candidatus Woykeibacteriota</taxon>
    </lineage>
</organism>
<sequence length="165" mass="19012">MDILKDFGVEPILLIAQVVNFVILLILLKRFLYKPILKVLEERKKKIETSVKQSEEIQKRFEETAQKQAEILDKAKVESEQIIEGAKNEAKILADQIQLDAANAANETIKRTQQSFEIEKQKMIIEAKREIVDIVTAATEKVVQKNLTKQDKERLIKQALTEIKE</sequence>
<dbReference type="PANTHER" id="PTHR33445:SF1">
    <property type="entry name" value="ATP SYNTHASE SUBUNIT B"/>
    <property type="match status" value="1"/>
</dbReference>
<proteinExistence type="inferred from homology"/>
<evidence type="ECO:0000256" key="7">
    <source>
        <dbReference type="ARBA" id="ARBA00022989"/>
    </source>
</evidence>
<dbReference type="EMBL" id="MHCT01000014">
    <property type="protein sequence ID" value="OGY26173.1"/>
    <property type="molecule type" value="Genomic_DNA"/>
</dbReference>
<evidence type="ECO:0000256" key="3">
    <source>
        <dbReference type="ARBA" id="ARBA00022475"/>
    </source>
</evidence>
<reference evidence="15 16" key="1">
    <citation type="journal article" date="2016" name="Nat. Commun.">
        <title>Thousands of microbial genomes shed light on interconnected biogeochemical processes in an aquifer system.</title>
        <authorList>
            <person name="Anantharaman K."/>
            <person name="Brown C.T."/>
            <person name="Hug L.A."/>
            <person name="Sharon I."/>
            <person name="Castelle C.J."/>
            <person name="Probst A.J."/>
            <person name="Thomas B.C."/>
            <person name="Singh A."/>
            <person name="Wilkins M.J."/>
            <person name="Karaoz U."/>
            <person name="Brodie E.L."/>
            <person name="Williams K.H."/>
            <person name="Hubbard S.S."/>
            <person name="Banfield J.F."/>
        </authorList>
    </citation>
    <scope>NUCLEOTIDE SEQUENCE [LARGE SCALE GENOMIC DNA]</scope>
</reference>
<evidence type="ECO:0000313" key="15">
    <source>
        <dbReference type="EMBL" id="OGY26173.1"/>
    </source>
</evidence>
<evidence type="ECO:0000256" key="5">
    <source>
        <dbReference type="ARBA" id="ARBA00022692"/>
    </source>
</evidence>
<dbReference type="CDD" id="cd06503">
    <property type="entry name" value="ATP-synt_Fo_b"/>
    <property type="match status" value="1"/>
</dbReference>
<comment type="function">
    <text evidence="11 13">F(1)F(0) ATP synthase produces ATP from ADP in the presence of a proton or sodium gradient. F-type ATPases consist of two structural domains, F(1) containing the extramembraneous catalytic core and F(0) containing the membrane proton channel, linked together by a central stalk and a peripheral stalk. During catalysis, ATP synthesis in the catalytic domain of F(1) is coupled via a rotary mechanism of the central stalk subunits to proton translocation.</text>
</comment>
<keyword evidence="5 13" id="KW-0812">Transmembrane</keyword>
<keyword evidence="3 13" id="KW-1003">Cell membrane</keyword>
<dbReference type="NCBIfam" id="TIGR01144">
    <property type="entry name" value="ATP_synt_b"/>
    <property type="match status" value="1"/>
</dbReference>
<dbReference type="GO" id="GO:0005886">
    <property type="term" value="C:plasma membrane"/>
    <property type="evidence" value="ECO:0007669"/>
    <property type="project" value="UniProtKB-SubCell"/>
</dbReference>
<comment type="similarity">
    <text evidence="1 13 14">Belongs to the ATPase B chain family.</text>
</comment>
<protein>
    <recommendedName>
        <fullName evidence="13">ATP synthase subunit b</fullName>
    </recommendedName>
    <alternativeName>
        <fullName evidence="13">ATP synthase F(0) sector subunit b</fullName>
    </alternativeName>
    <alternativeName>
        <fullName evidence="13">ATPase subunit I</fullName>
    </alternativeName>
    <alternativeName>
        <fullName evidence="13">F-type ATPase subunit b</fullName>
        <shortName evidence="13">F-ATPase subunit b</shortName>
    </alternativeName>
</protein>
<evidence type="ECO:0000256" key="10">
    <source>
        <dbReference type="ARBA" id="ARBA00023310"/>
    </source>
</evidence>
<accession>A0A1G1WEQ6</accession>
<dbReference type="InterPro" id="IPR050059">
    <property type="entry name" value="ATP_synthase_B_chain"/>
</dbReference>
<evidence type="ECO:0000256" key="6">
    <source>
        <dbReference type="ARBA" id="ARBA00022781"/>
    </source>
</evidence>